<dbReference type="InterPro" id="IPR003500">
    <property type="entry name" value="RpiB_LacA_LacB"/>
</dbReference>
<dbReference type="InterPro" id="IPR036569">
    <property type="entry name" value="RpiB_LacA_LacB_sf"/>
</dbReference>
<dbReference type="PANTHER" id="PTHR30345:SF0">
    <property type="entry name" value="DNA DAMAGE-REPAIR_TOLERATION PROTEIN DRT102"/>
    <property type="match status" value="1"/>
</dbReference>
<dbReference type="NCBIfam" id="TIGR00689">
    <property type="entry name" value="rpiB_lacA_lacB"/>
    <property type="match status" value="1"/>
</dbReference>
<evidence type="ECO:0000313" key="2">
    <source>
        <dbReference type="EMBL" id="GAG57204.1"/>
    </source>
</evidence>
<dbReference type="GO" id="GO:0005975">
    <property type="term" value="P:carbohydrate metabolic process"/>
    <property type="evidence" value="ECO:0007669"/>
    <property type="project" value="InterPro"/>
</dbReference>
<dbReference type="AlphaFoldDB" id="X0YLQ4"/>
<gene>
    <name evidence="2" type="ORF">S01H4_03400</name>
</gene>
<dbReference type="InterPro" id="IPR004785">
    <property type="entry name" value="RpiB"/>
</dbReference>
<name>X0YLQ4_9ZZZZ</name>
<dbReference type="NCBIfam" id="NF004051">
    <property type="entry name" value="PRK05571.1"/>
    <property type="match status" value="1"/>
</dbReference>
<dbReference type="NCBIfam" id="TIGR01120">
    <property type="entry name" value="rpiB"/>
    <property type="match status" value="1"/>
</dbReference>
<protein>
    <recommendedName>
        <fullName evidence="3">Ribose 5-phosphate isomerase B</fullName>
    </recommendedName>
</protein>
<comment type="caution">
    <text evidence="2">The sequence shown here is derived from an EMBL/GenBank/DDBJ whole genome shotgun (WGS) entry which is preliminary data.</text>
</comment>
<organism evidence="2">
    <name type="scientific">marine sediment metagenome</name>
    <dbReference type="NCBI Taxonomy" id="412755"/>
    <lineage>
        <taxon>unclassified sequences</taxon>
        <taxon>metagenomes</taxon>
        <taxon>ecological metagenomes</taxon>
    </lineage>
</organism>
<proteinExistence type="predicted"/>
<reference evidence="2" key="1">
    <citation type="journal article" date="2014" name="Front. Microbiol.">
        <title>High frequency of phylogenetically diverse reductive dehalogenase-homologous genes in deep subseafloor sedimentary metagenomes.</title>
        <authorList>
            <person name="Kawai M."/>
            <person name="Futagami T."/>
            <person name="Toyoda A."/>
            <person name="Takaki Y."/>
            <person name="Nishi S."/>
            <person name="Hori S."/>
            <person name="Arai W."/>
            <person name="Tsubouchi T."/>
            <person name="Morono Y."/>
            <person name="Uchiyama I."/>
            <person name="Ito T."/>
            <person name="Fujiyama A."/>
            <person name="Inagaki F."/>
            <person name="Takami H."/>
        </authorList>
    </citation>
    <scope>NUCLEOTIDE SEQUENCE</scope>
    <source>
        <strain evidence="2">Expedition CK06-06</strain>
    </source>
</reference>
<dbReference type="EMBL" id="BART01000831">
    <property type="protein sequence ID" value="GAG57204.1"/>
    <property type="molecule type" value="Genomic_DNA"/>
</dbReference>
<dbReference type="SUPFAM" id="SSF89623">
    <property type="entry name" value="Ribose/Galactose isomerase RpiB/AlsB"/>
    <property type="match status" value="1"/>
</dbReference>
<dbReference type="Gene3D" id="3.40.1400.10">
    <property type="entry name" value="Sugar-phosphate isomerase, RpiB/LacA/LacB"/>
    <property type="match status" value="1"/>
</dbReference>
<sequence>MKKIVIGSDHGGYTLKEVIINHLKKKKYKVIDVGTYSEDRVDYPDFAEKAARMVASKELKMGILICNTGIGMCISANKIKGIRAANVHDIDTAKLSKEHNNANIITLGSVVLEPEEAIEVVESWLNAKFVGGRHKSFIFLAPFFLR</sequence>
<dbReference type="Pfam" id="PF02502">
    <property type="entry name" value="LacAB_rpiB"/>
    <property type="match status" value="1"/>
</dbReference>
<dbReference type="PANTHER" id="PTHR30345">
    <property type="entry name" value="RIBOSE-5-PHOSPHATE ISOMERASE B"/>
    <property type="match status" value="1"/>
</dbReference>
<evidence type="ECO:0000256" key="1">
    <source>
        <dbReference type="ARBA" id="ARBA00023235"/>
    </source>
</evidence>
<dbReference type="PIRSF" id="PIRSF005384">
    <property type="entry name" value="RpiB_LacA_B"/>
    <property type="match status" value="1"/>
</dbReference>
<keyword evidence="1" id="KW-0413">Isomerase</keyword>
<accession>X0YLQ4</accession>
<evidence type="ECO:0008006" key="3">
    <source>
        <dbReference type="Google" id="ProtNLM"/>
    </source>
</evidence>
<dbReference type="GO" id="GO:0016853">
    <property type="term" value="F:isomerase activity"/>
    <property type="evidence" value="ECO:0007669"/>
    <property type="project" value="UniProtKB-KW"/>
</dbReference>